<dbReference type="InterPro" id="IPR006083">
    <property type="entry name" value="PRK/URK"/>
</dbReference>
<keyword evidence="8 14" id="KW-0418">Kinase</keyword>
<gene>
    <name evidence="14" type="ORF">EUV02_13620</name>
</gene>
<name>A0A4Y9ELK7_9SPHN</name>
<evidence type="ECO:0000256" key="1">
    <source>
        <dbReference type="ARBA" id="ARBA00005215"/>
    </source>
</evidence>
<comment type="pathway">
    <text evidence="1">Carbohydrate biosynthesis; Calvin cycle.</text>
</comment>
<dbReference type="SUPFAM" id="SSF52540">
    <property type="entry name" value="P-loop containing nucleoside triphosphate hydrolases"/>
    <property type="match status" value="1"/>
</dbReference>
<evidence type="ECO:0000256" key="10">
    <source>
        <dbReference type="ARBA" id="ARBA00031382"/>
    </source>
</evidence>
<comment type="catalytic activity">
    <reaction evidence="11">
        <text>D-ribulose 5-phosphate + ATP = D-ribulose 1,5-bisphosphate + ADP + H(+)</text>
        <dbReference type="Rhea" id="RHEA:19365"/>
        <dbReference type="ChEBI" id="CHEBI:15378"/>
        <dbReference type="ChEBI" id="CHEBI:30616"/>
        <dbReference type="ChEBI" id="CHEBI:57870"/>
        <dbReference type="ChEBI" id="CHEBI:58121"/>
        <dbReference type="ChEBI" id="CHEBI:456216"/>
        <dbReference type="EC" id="2.7.1.19"/>
    </reaction>
</comment>
<dbReference type="Proteomes" id="UP000297737">
    <property type="component" value="Unassembled WGS sequence"/>
</dbReference>
<feature type="transmembrane region" description="Helical" evidence="12">
    <location>
        <begin position="9"/>
        <end position="28"/>
    </location>
</feature>
<dbReference type="EC" id="2.7.1.19" evidence="3"/>
<dbReference type="PRINTS" id="PR00478">
    <property type="entry name" value="PHRIBLKINASE"/>
</dbReference>
<evidence type="ECO:0000256" key="7">
    <source>
        <dbReference type="ARBA" id="ARBA00022741"/>
    </source>
</evidence>
<feature type="transmembrane region" description="Helical" evidence="12">
    <location>
        <begin position="240"/>
        <end position="261"/>
    </location>
</feature>
<keyword evidence="12" id="KW-1133">Transmembrane helix</keyword>
<feature type="domain" description="Phosphoribulokinase/uridine kinase" evidence="13">
    <location>
        <begin position="391"/>
        <end position="565"/>
    </location>
</feature>
<keyword evidence="6" id="KW-0808">Transferase</keyword>
<dbReference type="Pfam" id="PF00485">
    <property type="entry name" value="PRK"/>
    <property type="match status" value="1"/>
</dbReference>
<dbReference type="GO" id="GO:0008974">
    <property type="term" value="F:phosphoribulokinase activity"/>
    <property type="evidence" value="ECO:0007669"/>
    <property type="project" value="UniProtKB-EC"/>
</dbReference>
<keyword evidence="5" id="KW-0113">Calvin cycle</keyword>
<feature type="transmembrane region" description="Helical" evidence="12">
    <location>
        <begin position="120"/>
        <end position="153"/>
    </location>
</feature>
<dbReference type="Gene3D" id="3.40.50.300">
    <property type="entry name" value="P-loop containing nucleotide triphosphate hydrolases"/>
    <property type="match status" value="1"/>
</dbReference>
<accession>A0A4Y9ELK7</accession>
<dbReference type="EMBL" id="SIHO01000003">
    <property type="protein sequence ID" value="TFU01326.1"/>
    <property type="molecule type" value="Genomic_DNA"/>
</dbReference>
<keyword evidence="9" id="KW-0067">ATP-binding</keyword>
<keyword evidence="15" id="KW-1185">Reference proteome</keyword>
<feature type="transmembrane region" description="Helical" evidence="12">
    <location>
        <begin position="78"/>
        <end position="99"/>
    </location>
</feature>
<evidence type="ECO:0000256" key="5">
    <source>
        <dbReference type="ARBA" id="ARBA00022567"/>
    </source>
</evidence>
<evidence type="ECO:0000256" key="8">
    <source>
        <dbReference type="ARBA" id="ARBA00022777"/>
    </source>
</evidence>
<comment type="similarity">
    <text evidence="2">Belongs to the phosphoribulokinase family.</text>
</comment>
<evidence type="ECO:0000256" key="12">
    <source>
        <dbReference type="SAM" id="Phobius"/>
    </source>
</evidence>
<protein>
    <recommendedName>
        <fullName evidence="3">phosphoribulokinase</fullName>
        <ecNumber evidence="3">2.7.1.19</ecNumber>
    </recommendedName>
    <alternativeName>
        <fullName evidence="10">Phosphopentokinase</fullName>
    </alternativeName>
</protein>
<organism evidence="14 15">
    <name type="scientific">Glacieibacterium arshaanense</name>
    <dbReference type="NCBI Taxonomy" id="2511025"/>
    <lineage>
        <taxon>Bacteria</taxon>
        <taxon>Pseudomonadati</taxon>
        <taxon>Pseudomonadota</taxon>
        <taxon>Alphaproteobacteria</taxon>
        <taxon>Sphingomonadales</taxon>
        <taxon>Sphingosinicellaceae</taxon>
        <taxon>Glacieibacterium</taxon>
    </lineage>
</organism>
<keyword evidence="12" id="KW-0472">Membrane</keyword>
<dbReference type="GO" id="GO:0005524">
    <property type="term" value="F:ATP binding"/>
    <property type="evidence" value="ECO:0007669"/>
    <property type="project" value="UniProtKB-KW"/>
</dbReference>
<evidence type="ECO:0000256" key="3">
    <source>
        <dbReference type="ARBA" id="ARBA00012042"/>
    </source>
</evidence>
<sequence>MGLTRHHRVLFGLGVVLRLALIALALPWTHARWFVPFLANVPGHFADPWGGFMAVGGDRVAFPYGLPYLIAYAPLTDLGGAVAGLAGAHLGLGLTVLLLEVALLGQLGRIAGKDATRAQLLFWLSPVALYVGYWHGQLDILPVLLLVAALAALVQHRHSASGAWLGSAVAAKFSMGLAAPFIALFYLGRARQRRFALAAIGGAALAFALLWLPVLVLPGFRAMVLLTPETAKTFSLAVPIGPWLYVYVLPLAYLGLLYWAWRVRRLDFDLLWSFIGIAFMAVVLLTPASPGWALWALPFIALHTARSGTTGQLLFWAFTLAFVALHLTVSTGAAFAGIDLSSPLVAQDAERLPSALMTLMLAAGAALAVQMARRGILGSPFYRATRTPLAIAVAGDSGTGKDTLVDALAAMFGETSVTRLSGDDYHSWDRHKPMWRAMTHLNPMANDLEGFAAHAADLADAKPVRARHYDHGSGRTGELATLHPRELLAVSGLHALWSPSLNTRFDVRVYMDMDEGLRRFLKLRRDVNQRGHAPERVLESIERRAADGARFIAPQAAAADVIFRLEPRHPSAVADPAVAIDASMLRLVVTLAPGRNFDRAARLLASLSGIRVIESADDDGRLRLLVEGEPTAADIAAAARRIAPDMDWLLSAEPRWQPGLSGVMQLILLTEFDRARRRRGGMA</sequence>
<feature type="transmembrane region" description="Helical" evidence="12">
    <location>
        <begin position="165"/>
        <end position="188"/>
    </location>
</feature>
<evidence type="ECO:0000313" key="14">
    <source>
        <dbReference type="EMBL" id="TFU01326.1"/>
    </source>
</evidence>
<evidence type="ECO:0000259" key="13">
    <source>
        <dbReference type="Pfam" id="PF00485"/>
    </source>
</evidence>
<evidence type="ECO:0000256" key="2">
    <source>
        <dbReference type="ARBA" id="ARBA00009719"/>
    </source>
</evidence>
<feature type="transmembrane region" description="Helical" evidence="12">
    <location>
        <begin position="195"/>
        <end position="220"/>
    </location>
</feature>
<dbReference type="InterPro" id="IPR006082">
    <property type="entry name" value="PRK"/>
</dbReference>
<feature type="transmembrane region" description="Helical" evidence="12">
    <location>
        <begin position="313"/>
        <end position="340"/>
    </location>
</feature>
<reference evidence="14 15" key="1">
    <citation type="submission" date="2019-02" db="EMBL/GenBank/DDBJ databases">
        <title>Polymorphobacter sp. isolated from the lake at the Tibet of China.</title>
        <authorList>
            <person name="Li A."/>
        </authorList>
    </citation>
    <scope>NUCLEOTIDE SEQUENCE [LARGE SCALE GENOMIC DNA]</scope>
    <source>
        <strain evidence="14 15">DJ1R-1</strain>
    </source>
</reference>
<comment type="caution">
    <text evidence="14">The sequence shown here is derived from an EMBL/GenBank/DDBJ whole genome shotgun (WGS) entry which is preliminary data.</text>
</comment>
<dbReference type="RefSeq" id="WP_135246830.1">
    <property type="nucleotide sequence ID" value="NZ_SIHO01000003.1"/>
</dbReference>
<evidence type="ECO:0000256" key="6">
    <source>
        <dbReference type="ARBA" id="ARBA00022679"/>
    </source>
</evidence>
<dbReference type="OrthoDB" id="1550976at2"/>
<feature type="transmembrane region" description="Helical" evidence="12">
    <location>
        <begin position="270"/>
        <end position="293"/>
    </location>
</feature>
<evidence type="ECO:0000313" key="15">
    <source>
        <dbReference type="Proteomes" id="UP000297737"/>
    </source>
</evidence>
<evidence type="ECO:0000256" key="9">
    <source>
        <dbReference type="ARBA" id="ARBA00022840"/>
    </source>
</evidence>
<evidence type="ECO:0000256" key="4">
    <source>
        <dbReference type="ARBA" id="ARBA00022531"/>
    </source>
</evidence>
<keyword evidence="12" id="KW-0812">Transmembrane</keyword>
<dbReference type="PANTHER" id="PTHR10285">
    <property type="entry name" value="URIDINE KINASE"/>
    <property type="match status" value="1"/>
</dbReference>
<dbReference type="InterPro" id="IPR027417">
    <property type="entry name" value="P-loop_NTPase"/>
</dbReference>
<feature type="transmembrane region" description="Helical" evidence="12">
    <location>
        <begin position="352"/>
        <end position="372"/>
    </location>
</feature>
<evidence type="ECO:0000256" key="11">
    <source>
        <dbReference type="ARBA" id="ARBA00047663"/>
    </source>
</evidence>
<keyword evidence="7" id="KW-0547">Nucleotide-binding</keyword>
<dbReference type="AlphaFoldDB" id="A0A4Y9ELK7"/>
<proteinExistence type="inferred from homology"/>
<keyword evidence="4" id="KW-0602">Photosynthesis</keyword>
<dbReference type="GO" id="GO:0019253">
    <property type="term" value="P:reductive pentose-phosphate cycle"/>
    <property type="evidence" value="ECO:0007669"/>
    <property type="project" value="UniProtKB-KW"/>
</dbReference>